<dbReference type="InterPro" id="IPR046886">
    <property type="entry name" value="RsmE_MTase_dom"/>
</dbReference>
<evidence type="ECO:0000256" key="9">
    <source>
        <dbReference type="ARBA" id="ARBA00022691"/>
    </source>
</evidence>
<name>A0A4R6YPN3_9GAMM</name>
<dbReference type="GO" id="GO:0070042">
    <property type="term" value="F:rRNA (uridine-N3-)-methyltransferase activity"/>
    <property type="evidence" value="ECO:0007669"/>
    <property type="project" value="TreeGrafter"/>
</dbReference>
<feature type="domain" description="Ribosomal RNA small subunit methyltransferase E methyltransferase" evidence="13">
    <location>
        <begin position="75"/>
        <end position="239"/>
    </location>
</feature>
<evidence type="ECO:0000256" key="10">
    <source>
        <dbReference type="ARBA" id="ARBA00025699"/>
    </source>
</evidence>
<dbReference type="OrthoDB" id="9815641at2"/>
<organism evidence="15 16">
    <name type="scientific">Tahibacter aquaticus</name>
    <dbReference type="NCBI Taxonomy" id="520092"/>
    <lineage>
        <taxon>Bacteria</taxon>
        <taxon>Pseudomonadati</taxon>
        <taxon>Pseudomonadota</taxon>
        <taxon>Gammaproteobacteria</taxon>
        <taxon>Lysobacterales</taxon>
        <taxon>Rhodanobacteraceae</taxon>
        <taxon>Tahibacter</taxon>
    </lineage>
</organism>
<dbReference type="InterPro" id="IPR015947">
    <property type="entry name" value="PUA-like_sf"/>
</dbReference>
<dbReference type="EC" id="2.1.1.193" evidence="3 12"/>
<keyword evidence="5 12" id="KW-0963">Cytoplasm</keyword>
<dbReference type="InterPro" id="IPR029026">
    <property type="entry name" value="tRNA_m1G_MTases_N"/>
</dbReference>
<dbReference type="PANTHER" id="PTHR30027">
    <property type="entry name" value="RIBOSOMAL RNA SMALL SUBUNIT METHYLTRANSFERASE E"/>
    <property type="match status" value="1"/>
</dbReference>
<evidence type="ECO:0000259" key="14">
    <source>
        <dbReference type="Pfam" id="PF20260"/>
    </source>
</evidence>
<dbReference type="SUPFAM" id="SSF88697">
    <property type="entry name" value="PUA domain-like"/>
    <property type="match status" value="1"/>
</dbReference>
<evidence type="ECO:0000256" key="3">
    <source>
        <dbReference type="ARBA" id="ARBA00012328"/>
    </source>
</evidence>
<dbReference type="GO" id="GO:0070475">
    <property type="term" value="P:rRNA base methylation"/>
    <property type="evidence" value="ECO:0007669"/>
    <property type="project" value="TreeGrafter"/>
</dbReference>
<dbReference type="PIRSF" id="PIRSF015601">
    <property type="entry name" value="MTase_slr0722"/>
    <property type="match status" value="1"/>
</dbReference>
<evidence type="ECO:0000256" key="4">
    <source>
        <dbReference type="ARBA" id="ARBA00013673"/>
    </source>
</evidence>
<keyword evidence="6 12" id="KW-0698">rRNA processing</keyword>
<evidence type="ECO:0000256" key="12">
    <source>
        <dbReference type="PIRNR" id="PIRNR015601"/>
    </source>
</evidence>
<dbReference type="Proteomes" id="UP000295293">
    <property type="component" value="Unassembled WGS sequence"/>
</dbReference>
<dbReference type="Pfam" id="PF04452">
    <property type="entry name" value="Methyltrans_RNA"/>
    <property type="match status" value="1"/>
</dbReference>
<comment type="similarity">
    <text evidence="2 12">Belongs to the RNA methyltransferase RsmE family.</text>
</comment>
<dbReference type="InterPro" id="IPR046887">
    <property type="entry name" value="RsmE_PUA-like"/>
</dbReference>
<proteinExistence type="inferred from homology"/>
<gene>
    <name evidence="15" type="ORF">DFR29_115122</name>
</gene>
<dbReference type="InterPro" id="IPR006700">
    <property type="entry name" value="RsmE"/>
</dbReference>
<dbReference type="NCBIfam" id="TIGR00046">
    <property type="entry name" value="RsmE family RNA methyltransferase"/>
    <property type="match status" value="1"/>
</dbReference>
<feature type="domain" description="Ribosomal RNA small subunit methyltransferase E PUA-like" evidence="14">
    <location>
        <begin position="20"/>
        <end position="66"/>
    </location>
</feature>
<reference evidence="15 16" key="1">
    <citation type="submission" date="2019-03" db="EMBL/GenBank/DDBJ databases">
        <title>Genomic Encyclopedia of Type Strains, Phase IV (KMG-IV): sequencing the most valuable type-strain genomes for metagenomic binning, comparative biology and taxonomic classification.</title>
        <authorList>
            <person name="Goeker M."/>
        </authorList>
    </citation>
    <scope>NUCLEOTIDE SEQUENCE [LARGE SCALE GENOMIC DNA]</scope>
    <source>
        <strain evidence="15 16">DSM 21667</strain>
    </source>
</reference>
<dbReference type="NCBIfam" id="NF008692">
    <property type="entry name" value="PRK11713.1-5"/>
    <property type="match status" value="1"/>
</dbReference>
<evidence type="ECO:0000256" key="11">
    <source>
        <dbReference type="ARBA" id="ARBA00047944"/>
    </source>
</evidence>
<dbReference type="SUPFAM" id="SSF75217">
    <property type="entry name" value="alpha/beta knot"/>
    <property type="match status" value="1"/>
</dbReference>
<comment type="subcellular location">
    <subcellularLocation>
        <location evidence="1 12">Cytoplasm</location>
    </subcellularLocation>
</comment>
<sequence length="246" mass="26711">MRIPRIHVPGLLQTGATLQLPEQAGEHLARVLRLESGHPLILFNGDGSEYDARLAVLSKRSVTAEIGSRRELSRESPLRLTLAQGVARGDKMDWILQKATELGVARIVPVITERTEVRLDEDRAGKRLAHWSQVIASACEQCGRNELPQILPPQKLMHWCAGLTETDSTARFALLPEADVGPRDIGRLEQGALLLVGPEGGLSDHDIAIARNAKFRGLRLGPRILRTETAGIAALAALQAIAGDFA</sequence>
<evidence type="ECO:0000256" key="2">
    <source>
        <dbReference type="ARBA" id="ARBA00005528"/>
    </source>
</evidence>
<dbReference type="GO" id="GO:0005737">
    <property type="term" value="C:cytoplasm"/>
    <property type="evidence" value="ECO:0007669"/>
    <property type="project" value="UniProtKB-SubCell"/>
</dbReference>
<comment type="caution">
    <text evidence="15">The sequence shown here is derived from an EMBL/GenBank/DDBJ whole genome shotgun (WGS) entry which is preliminary data.</text>
</comment>
<dbReference type="InterPro" id="IPR029028">
    <property type="entry name" value="Alpha/beta_knot_MTases"/>
</dbReference>
<dbReference type="Gene3D" id="3.40.1280.10">
    <property type="match status" value="1"/>
</dbReference>
<evidence type="ECO:0000313" key="15">
    <source>
        <dbReference type="EMBL" id="TDR39732.1"/>
    </source>
</evidence>
<evidence type="ECO:0000256" key="1">
    <source>
        <dbReference type="ARBA" id="ARBA00004496"/>
    </source>
</evidence>
<evidence type="ECO:0000256" key="5">
    <source>
        <dbReference type="ARBA" id="ARBA00022490"/>
    </source>
</evidence>
<dbReference type="RefSeq" id="WP_133820729.1">
    <property type="nucleotide sequence ID" value="NZ_SNZH01000015.1"/>
</dbReference>
<evidence type="ECO:0000313" key="16">
    <source>
        <dbReference type="Proteomes" id="UP000295293"/>
    </source>
</evidence>
<accession>A0A4R6YPN3</accession>
<evidence type="ECO:0000256" key="8">
    <source>
        <dbReference type="ARBA" id="ARBA00022679"/>
    </source>
</evidence>
<dbReference type="CDD" id="cd18084">
    <property type="entry name" value="RsmE-like"/>
    <property type="match status" value="1"/>
</dbReference>
<comment type="catalytic activity">
    <reaction evidence="11 12">
        <text>uridine(1498) in 16S rRNA + S-adenosyl-L-methionine = N(3)-methyluridine(1498) in 16S rRNA + S-adenosyl-L-homocysteine + H(+)</text>
        <dbReference type="Rhea" id="RHEA:42920"/>
        <dbReference type="Rhea" id="RHEA-COMP:10283"/>
        <dbReference type="Rhea" id="RHEA-COMP:10284"/>
        <dbReference type="ChEBI" id="CHEBI:15378"/>
        <dbReference type="ChEBI" id="CHEBI:57856"/>
        <dbReference type="ChEBI" id="CHEBI:59789"/>
        <dbReference type="ChEBI" id="CHEBI:65315"/>
        <dbReference type="ChEBI" id="CHEBI:74502"/>
        <dbReference type="EC" id="2.1.1.193"/>
    </reaction>
</comment>
<dbReference type="EMBL" id="SNZH01000015">
    <property type="protein sequence ID" value="TDR39732.1"/>
    <property type="molecule type" value="Genomic_DNA"/>
</dbReference>
<protein>
    <recommendedName>
        <fullName evidence="4 12">Ribosomal RNA small subunit methyltransferase E</fullName>
        <ecNumber evidence="3 12">2.1.1.193</ecNumber>
    </recommendedName>
</protein>
<keyword evidence="8 12" id="KW-0808">Transferase</keyword>
<keyword evidence="7 12" id="KW-0489">Methyltransferase</keyword>
<comment type="function">
    <text evidence="10 12">Specifically methylates the N3 position of the uracil ring of uridine 1498 (m3U1498) in 16S rRNA. Acts on the fully assembled 30S ribosomal subunit.</text>
</comment>
<evidence type="ECO:0000259" key="13">
    <source>
        <dbReference type="Pfam" id="PF04452"/>
    </source>
</evidence>
<dbReference type="Pfam" id="PF20260">
    <property type="entry name" value="PUA_4"/>
    <property type="match status" value="1"/>
</dbReference>
<dbReference type="PANTHER" id="PTHR30027:SF3">
    <property type="entry name" value="16S RRNA (URACIL(1498)-N(3))-METHYLTRANSFERASE"/>
    <property type="match status" value="1"/>
</dbReference>
<evidence type="ECO:0000256" key="7">
    <source>
        <dbReference type="ARBA" id="ARBA00022603"/>
    </source>
</evidence>
<keyword evidence="16" id="KW-1185">Reference proteome</keyword>
<evidence type="ECO:0000256" key="6">
    <source>
        <dbReference type="ARBA" id="ARBA00022552"/>
    </source>
</evidence>
<dbReference type="AlphaFoldDB" id="A0A4R6YPN3"/>
<keyword evidence="9 12" id="KW-0949">S-adenosyl-L-methionine</keyword>
<dbReference type="Gene3D" id="2.40.240.20">
    <property type="entry name" value="Hypothetical PUA domain-like, domain 1"/>
    <property type="match status" value="1"/>
</dbReference>